<dbReference type="GO" id="GO:0003700">
    <property type="term" value="F:DNA-binding transcription factor activity"/>
    <property type="evidence" value="ECO:0007669"/>
    <property type="project" value="TreeGrafter"/>
</dbReference>
<gene>
    <name evidence="6" type="ORF">D1639_10555</name>
</gene>
<reference evidence="6" key="1">
    <citation type="submission" date="2018-08" db="EMBL/GenBank/DDBJ databases">
        <title>Murine metabolic-syndrome-specific gut microbial biobank.</title>
        <authorList>
            <person name="Liu C."/>
        </authorList>
    </citation>
    <scope>NUCLEOTIDE SEQUENCE [LARGE SCALE GENOMIC DNA]</scope>
    <source>
        <strain evidence="6">Z82</strain>
    </source>
</reference>
<dbReference type="SUPFAM" id="SSF46689">
    <property type="entry name" value="Homeodomain-like"/>
    <property type="match status" value="1"/>
</dbReference>
<evidence type="ECO:0000256" key="2">
    <source>
        <dbReference type="ARBA" id="ARBA00023125"/>
    </source>
</evidence>
<name>A0A7C9JER6_9BACT</name>
<proteinExistence type="predicted"/>
<feature type="domain" description="HTH tetR-type" evidence="5">
    <location>
        <begin position="9"/>
        <end position="69"/>
    </location>
</feature>
<dbReference type="AlphaFoldDB" id="A0A7C9JER6"/>
<dbReference type="PRINTS" id="PR00455">
    <property type="entry name" value="HTHTETR"/>
</dbReference>
<keyword evidence="3" id="KW-0804">Transcription</keyword>
<dbReference type="Pfam" id="PF00440">
    <property type="entry name" value="TetR_N"/>
    <property type="match status" value="1"/>
</dbReference>
<dbReference type="Gene3D" id="1.10.357.10">
    <property type="entry name" value="Tetracycline Repressor, domain 2"/>
    <property type="match status" value="1"/>
</dbReference>
<evidence type="ECO:0000256" key="1">
    <source>
        <dbReference type="ARBA" id="ARBA00023015"/>
    </source>
</evidence>
<evidence type="ECO:0000256" key="4">
    <source>
        <dbReference type="PROSITE-ProRule" id="PRU00335"/>
    </source>
</evidence>
<dbReference type="PROSITE" id="PS50977">
    <property type="entry name" value="HTH_TETR_2"/>
    <property type="match status" value="1"/>
</dbReference>
<evidence type="ECO:0000313" key="6">
    <source>
        <dbReference type="EMBL" id="NBI35456.1"/>
    </source>
</evidence>
<keyword evidence="2 4" id="KW-0238">DNA-binding</keyword>
<dbReference type="PANTHER" id="PTHR30055:SF234">
    <property type="entry name" value="HTH-TYPE TRANSCRIPTIONAL REGULATOR BETI"/>
    <property type="match status" value="1"/>
</dbReference>
<evidence type="ECO:0000256" key="3">
    <source>
        <dbReference type="ARBA" id="ARBA00023163"/>
    </source>
</evidence>
<dbReference type="GO" id="GO:0000976">
    <property type="term" value="F:transcription cis-regulatory region binding"/>
    <property type="evidence" value="ECO:0007669"/>
    <property type="project" value="TreeGrafter"/>
</dbReference>
<dbReference type="InterPro" id="IPR001647">
    <property type="entry name" value="HTH_TetR"/>
</dbReference>
<dbReference type="PANTHER" id="PTHR30055">
    <property type="entry name" value="HTH-TYPE TRANSCRIPTIONAL REGULATOR RUTR"/>
    <property type="match status" value="1"/>
</dbReference>
<sequence>MGRPAGANRNTKERLLEASAELFSQLGYAGTSVKAIAGAVGIKDASIYNYFPSKEALFSEAIERERLYFAEAMDARGVFFDAATQRVAAEAPESLEAFEDFLLSYWEPFFADPRVARLRRILVLAAPCNDDARAMLLRLFYDHPLGFAGSMVEHLAAEGAMGQCNPRVAAYEVCGPALTMLGQGLAWSEAQRRLRSQYRAFTRAHSL</sequence>
<feature type="DNA-binding region" description="H-T-H motif" evidence="4">
    <location>
        <begin position="32"/>
        <end position="51"/>
    </location>
</feature>
<dbReference type="InterPro" id="IPR050109">
    <property type="entry name" value="HTH-type_TetR-like_transc_reg"/>
</dbReference>
<accession>A0A7C9JER6</accession>
<dbReference type="InterPro" id="IPR009057">
    <property type="entry name" value="Homeodomain-like_sf"/>
</dbReference>
<evidence type="ECO:0000259" key="5">
    <source>
        <dbReference type="PROSITE" id="PS50977"/>
    </source>
</evidence>
<organism evidence="6">
    <name type="scientific">Muribaculaceae bacterium Z82</name>
    <dbReference type="NCBI Taxonomy" id="2304548"/>
    <lineage>
        <taxon>Bacteria</taxon>
        <taxon>Pseudomonadati</taxon>
        <taxon>Bacteroidota</taxon>
        <taxon>Bacteroidia</taxon>
        <taxon>Bacteroidales</taxon>
        <taxon>Muribaculaceae</taxon>
    </lineage>
</organism>
<comment type="caution">
    <text evidence="6">The sequence shown here is derived from an EMBL/GenBank/DDBJ whole genome shotgun (WGS) entry which is preliminary data.</text>
</comment>
<dbReference type="EMBL" id="QWKH01000125">
    <property type="protein sequence ID" value="NBI35456.1"/>
    <property type="molecule type" value="Genomic_DNA"/>
</dbReference>
<protein>
    <submittedName>
        <fullName evidence="6">TetR/AcrR family transcriptional regulator</fullName>
    </submittedName>
</protein>
<keyword evidence="1" id="KW-0805">Transcription regulation</keyword>